<reference evidence="2 3" key="1">
    <citation type="submission" date="2022-12" db="EMBL/GenBank/DDBJ databases">
        <title>Chromosome-scale assembly of the Ensete ventricosum genome.</title>
        <authorList>
            <person name="Dussert Y."/>
            <person name="Stocks J."/>
            <person name="Wendawek A."/>
            <person name="Woldeyes F."/>
            <person name="Nichols R.A."/>
            <person name="Borrell J.S."/>
        </authorList>
    </citation>
    <scope>NUCLEOTIDE SEQUENCE [LARGE SCALE GENOMIC DNA]</scope>
    <source>
        <strain evidence="3">cv. Maze</strain>
        <tissue evidence="2">Seeds</tissue>
    </source>
</reference>
<accession>A0AAV8PPF5</accession>
<gene>
    <name evidence="2" type="ORF">OPV22_008306</name>
</gene>
<name>A0AAV8PPF5_ENSVE</name>
<evidence type="ECO:0000256" key="1">
    <source>
        <dbReference type="SAM" id="MobiDB-lite"/>
    </source>
</evidence>
<evidence type="ECO:0000313" key="2">
    <source>
        <dbReference type="EMBL" id="KAJ8497754.1"/>
    </source>
</evidence>
<dbReference type="AlphaFoldDB" id="A0AAV8PPF5"/>
<feature type="region of interest" description="Disordered" evidence="1">
    <location>
        <begin position="29"/>
        <end position="85"/>
    </location>
</feature>
<sequence>MTGSETSICNRKAGVDEVYPLLMPTGQDFPTCPTGARGSQLSVGHAQVAASAPGDRIASPPSLLISLKENTPSQPLCPERKGGAR</sequence>
<dbReference type="EMBL" id="JAQQAF010000003">
    <property type="protein sequence ID" value="KAJ8497754.1"/>
    <property type="molecule type" value="Genomic_DNA"/>
</dbReference>
<evidence type="ECO:0000313" key="3">
    <source>
        <dbReference type="Proteomes" id="UP001222027"/>
    </source>
</evidence>
<proteinExistence type="predicted"/>
<protein>
    <submittedName>
        <fullName evidence="2">Uncharacterized protein</fullName>
    </submittedName>
</protein>
<keyword evidence="3" id="KW-1185">Reference proteome</keyword>
<comment type="caution">
    <text evidence="2">The sequence shown here is derived from an EMBL/GenBank/DDBJ whole genome shotgun (WGS) entry which is preliminary data.</text>
</comment>
<organism evidence="2 3">
    <name type="scientific">Ensete ventricosum</name>
    <name type="common">Abyssinian banana</name>
    <name type="synonym">Musa ensete</name>
    <dbReference type="NCBI Taxonomy" id="4639"/>
    <lineage>
        <taxon>Eukaryota</taxon>
        <taxon>Viridiplantae</taxon>
        <taxon>Streptophyta</taxon>
        <taxon>Embryophyta</taxon>
        <taxon>Tracheophyta</taxon>
        <taxon>Spermatophyta</taxon>
        <taxon>Magnoliopsida</taxon>
        <taxon>Liliopsida</taxon>
        <taxon>Zingiberales</taxon>
        <taxon>Musaceae</taxon>
        <taxon>Ensete</taxon>
    </lineage>
</organism>
<dbReference type="Proteomes" id="UP001222027">
    <property type="component" value="Unassembled WGS sequence"/>
</dbReference>